<dbReference type="EMBL" id="CM042033">
    <property type="protein sequence ID" value="KAI3774154.1"/>
    <property type="molecule type" value="Genomic_DNA"/>
</dbReference>
<reference evidence="1 2" key="2">
    <citation type="journal article" date="2022" name="Mol. Ecol. Resour.">
        <title>The genomes of chicory, endive, great burdock and yacon provide insights into Asteraceae paleo-polyploidization history and plant inulin production.</title>
        <authorList>
            <person name="Fan W."/>
            <person name="Wang S."/>
            <person name="Wang H."/>
            <person name="Wang A."/>
            <person name="Jiang F."/>
            <person name="Liu H."/>
            <person name="Zhao H."/>
            <person name="Xu D."/>
            <person name="Zhang Y."/>
        </authorList>
    </citation>
    <scope>NUCLEOTIDE SEQUENCE [LARGE SCALE GENOMIC DNA]</scope>
    <source>
        <strain evidence="2">cv. Yunnan</strain>
        <tissue evidence="1">Leaves</tissue>
    </source>
</reference>
<accession>A0ACB9FSN3</accession>
<organism evidence="1 2">
    <name type="scientific">Smallanthus sonchifolius</name>
    <dbReference type="NCBI Taxonomy" id="185202"/>
    <lineage>
        <taxon>Eukaryota</taxon>
        <taxon>Viridiplantae</taxon>
        <taxon>Streptophyta</taxon>
        <taxon>Embryophyta</taxon>
        <taxon>Tracheophyta</taxon>
        <taxon>Spermatophyta</taxon>
        <taxon>Magnoliopsida</taxon>
        <taxon>eudicotyledons</taxon>
        <taxon>Gunneridae</taxon>
        <taxon>Pentapetalae</taxon>
        <taxon>asterids</taxon>
        <taxon>campanulids</taxon>
        <taxon>Asterales</taxon>
        <taxon>Asteraceae</taxon>
        <taxon>Asteroideae</taxon>
        <taxon>Heliantheae alliance</taxon>
        <taxon>Millerieae</taxon>
        <taxon>Smallanthus</taxon>
    </lineage>
</organism>
<protein>
    <submittedName>
        <fullName evidence="1">Uncharacterized protein</fullName>
    </submittedName>
</protein>
<proteinExistence type="predicted"/>
<dbReference type="Proteomes" id="UP001056120">
    <property type="component" value="Linkage Group LG16"/>
</dbReference>
<evidence type="ECO:0000313" key="1">
    <source>
        <dbReference type="EMBL" id="KAI3774154.1"/>
    </source>
</evidence>
<gene>
    <name evidence="1" type="ORF">L1987_48698</name>
</gene>
<keyword evidence="2" id="KW-1185">Reference proteome</keyword>
<sequence>MPQPLNSSTSSLSYLKNILASFPSDRLNLRTQLATIAARTTKPSPTNNVGQVLPSFTIKDLWSARYFPNSPNVVVPTVGEISRWWVCSLPLNNEPKILTFDFMDFIICLFE</sequence>
<reference evidence="2" key="1">
    <citation type="journal article" date="2022" name="Mol. Ecol. Resour.">
        <title>The genomes of chicory, endive, great burdock and yacon provide insights into Asteraceae palaeo-polyploidization history and plant inulin production.</title>
        <authorList>
            <person name="Fan W."/>
            <person name="Wang S."/>
            <person name="Wang H."/>
            <person name="Wang A."/>
            <person name="Jiang F."/>
            <person name="Liu H."/>
            <person name="Zhao H."/>
            <person name="Xu D."/>
            <person name="Zhang Y."/>
        </authorList>
    </citation>
    <scope>NUCLEOTIDE SEQUENCE [LARGE SCALE GENOMIC DNA]</scope>
    <source>
        <strain evidence="2">cv. Yunnan</strain>
    </source>
</reference>
<name>A0ACB9FSN3_9ASTR</name>
<comment type="caution">
    <text evidence="1">The sequence shown here is derived from an EMBL/GenBank/DDBJ whole genome shotgun (WGS) entry which is preliminary data.</text>
</comment>
<evidence type="ECO:0000313" key="2">
    <source>
        <dbReference type="Proteomes" id="UP001056120"/>
    </source>
</evidence>